<proteinExistence type="predicted"/>
<dbReference type="EMBL" id="HBHJ01002610">
    <property type="protein sequence ID" value="CAD9663161.1"/>
    <property type="molecule type" value="Transcribed_RNA"/>
</dbReference>
<dbReference type="EMBL" id="HBHJ01002612">
    <property type="protein sequence ID" value="CAD9663167.1"/>
    <property type="molecule type" value="Transcribed_RNA"/>
</dbReference>
<protein>
    <submittedName>
        <fullName evidence="3">Uncharacterized protein</fullName>
    </submittedName>
</protein>
<dbReference type="AlphaFoldDB" id="A0A6U0X5N5"/>
<name>A0A6U0X5N5_9STRA</name>
<evidence type="ECO:0000256" key="1">
    <source>
        <dbReference type="SAM" id="MobiDB-lite"/>
    </source>
</evidence>
<accession>A0A6U0X5N5</accession>
<feature type="compositionally biased region" description="Basic and acidic residues" evidence="1">
    <location>
        <begin position="44"/>
        <end position="53"/>
    </location>
</feature>
<sequence>MRWGGRAVRGAAVLRICIPWSVHGVQVEGTLRLRSRGRPGVLAADKERVRGADEAASSEESDDTEQRRRFIETCRIDVDGDRAALEVVQEVGFGELALGFRVVLVNGRRSGEYWAQREADLDVPVFPSGTKEI</sequence>
<feature type="chain" id="PRO_5035585244" evidence="2">
    <location>
        <begin position="25"/>
        <end position="133"/>
    </location>
</feature>
<feature type="region of interest" description="Disordered" evidence="1">
    <location>
        <begin position="44"/>
        <end position="67"/>
    </location>
</feature>
<evidence type="ECO:0000256" key="2">
    <source>
        <dbReference type="SAM" id="SignalP"/>
    </source>
</evidence>
<gene>
    <name evidence="3" type="ORF">RMAR1173_LOCUS1649</name>
    <name evidence="4" type="ORF">RMAR1173_LOCUS1651</name>
    <name evidence="5" type="ORF">RMAR1173_LOCUS1653</name>
</gene>
<evidence type="ECO:0000313" key="4">
    <source>
        <dbReference type="EMBL" id="CAD9663161.1"/>
    </source>
</evidence>
<evidence type="ECO:0000313" key="5">
    <source>
        <dbReference type="EMBL" id="CAD9663167.1"/>
    </source>
</evidence>
<dbReference type="EMBL" id="HBHJ01002608">
    <property type="protein sequence ID" value="CAD9663157.1"/>
    <property type="molecule type" value="Transcribed_RNA"/>
</dbReference>
<reference evidence="3" key="1">
    <citation type="submission" date="2021-01" db="EMBL/GenBank/DDBJ databases">
        <authorList>
            <person name="Corre E."/>
            <person name="Pelletier E."/>
            <person name="Niang G."/>
            <person name="Scheremetjew M."/>
            <person name="Finn R."/>
            <person name="Kale V."/>
            <person name="Holt S."/>
            <person name="Cochrane G."/>
            <person name="Meng A."/>
            <person name="Brown T."/>
            <person name="Cohen L."/>
        </authorList>
    </citation>
    <scope>NUCLEOTIDE SEQUENCE</scope>
    <source>
        <strain evidence="3">CCMP1243</strain>
    </source>
</reference>
<evidence type="ECO:0000313" key="3">
    <source>
        <dbReference type="EMBL" id="CAD9663157.1"/>
    </source>
</evidence>
<keyword evidence="2" id="KW-0732">Signal</keyword>
<organism evidence="3">
    <name type="scientific">Rhizochromulina marina</name>
    <dbReference type="NCBI Taxonomy" id="1034831"/>
    <lineage>
        <taxon>Eukaryota</taxon>
        <taxon>Sar</taxon>
        <taxon>Stramenopiles</taxon>
        <taxon>Ochrophyta</taxon>
        <taxon>Dictyochophyceae</taxon>
        <taxon>Rhizochromulinales</taxon>
        <taxon>Rhizochromulina</taxon>
    </lineage>
</organism>
<feature type="signal peptide" evidence="2">
    <location>
        <begin position="1"/>
        <end position="24"/>
    </location>
</feature>